<dbReference type="EMBL" id="GBRH01169963">
    <property type="protein sequence ID" value="JAE27933.1"/>
    <property type="molecule type" value="Transcribed_RNA"/>
</dbReference>
<proteinExistence type="predicted"/>
<organism evidence="1">
    <name type="scientific">Arundo donax</name>
    <name type="common">Giant reed</name>
    <name type="synonym">Donax arundinaceus</name>
    <dbReference type="NCBI Taxonomy" id="35708"/>
    <lineage>
        <taxon>Eukaryota</taxon>
        <taxon>Viridiplantae</taxon>
        <taxon>Streptophyta</taxon>
        <taxon>Embryophyta</taxon>
        <taxon>Tracheophyta</taxon>
        <taxon>Spermatophyta</taxon>
        <taxon>Magnoliopsida</taxon>
        <taxon>Liliopsida</taxon>
        <taxon>Poales</taxon>
        <taxon>Poaceae</taxon>
        <taxon>PACMAD clade</taxon>
        <taxon>Arundinoideae</taxon>
        <taxon>Arundineae</taxon>
        <taxon>Arundo</taxon>
    </lineage>
</organism>
<protein>
    <submittedName>
        <fullName evidence="1">Uncharacterized protein</fullName>
    </submittedName>
</protein>
<evidence type="ECO:0000313" key="1">
    <source>
        <dbReference type="EMBL" id="JAE27933.1"/>
    </source>
</evidence>
<name>A0A0A9H4X6_ARUDO</name>
<reference evidence="1" key="1">
    <citation type="submission" date="2014-09" db="EMBL/GenBank/DDBJ databases">
        <authorList>
            <person name="Magalhaes I.L.F."/>
            <person name="Oliveira U."/>
            <person name="Santos F.R."/>
            <person name="Vidigal T.H.D.A."/>
            <person name="Brescovit A.D."/>
            <person name="Santos A.J."/>
        </authorList>
    </citation>
    <scope>NUCLEOTIDE SEQUENCE</scope>
    <source>
        <tissue evidence="1">Shoot tissue taken approximately 20 cm above the soil surface</tissue>
    </source>
</reference>
<dbReference type="AlphaFoldDB" id="A0A0A9H4X6"/>
<reference evidence="1" key="2">
    <citation type="journal article" date="2015" name="Data Brief">
        <title>Shoot transcriptome of the giant reed, Arundo donax.</title>
        <authorList>
            <person name="Barrero R.A."/>
            <person name="Guerrero F.D."/>
            <person name="Moolhuijzen P."/>
            <person name="Goolsby J.A."/>
            <person name="Tidwell J."/>
            <person name="Bellgard S.E."/>
            <person name="Bellgard M.I."/>
        </authorList>
    </citation>
    <scope>NUCLEOTIDE SEQUENCE</scope>
    <source>
        <tissue evidence="1">Shoot tissue taken approximately 20 cm above the soil surface</tissue>
    </source>
</reference>
<accession>A0A0A9H4X6</accession>
<sequence>MAVCNNPGIQIHLLKFFLQDCQIFLLRSLDHSSL</sequence>